<dbReference type="Proteomes" id="UP000789920">
    <property type="component" value="Unassembled WGS sequence"/>
</dbReference>
<dbReference type="EMBL" id="CAJVQC010030115">
    <property type="protein sequence ID" value="CAG8744688.1"/>
    <property type="molecule type" value="Genomic_DNA"/>
</dbReference>
<keyword evidence="2" id="KW-1185">Reference proteome</keyword>
<evidence type="ECO:0000313" key="1">
    <source>
        <dbReference type="EMBL" id="CAG8744688.1"/>
    </source>
</evidence>
<protein>
    <submittedName>
        <fullName evidence="1">20893_t:CDS:1</fullName>
    </submittedName>
</protein>
<organism evidence="1 2">
    <name type="scientific">Racocetra persica</name>
    <dbReference type="NCBI Taxonomy" id="160502"/>
    <lineage>
        <taxon>Eukaryota</taxon>
        <taxon>Fungi</taxon>
        <taxon>Fungi incertae sedis</taxon>
        <taxon>Mucoromycota</taxon>
        <taxon>Glomeromycotina</taxon>
        <taxon>Glomeromycetes</taxon>
        <taxon>Diversisporales</taxon>
        <taxon>Gigasporaceae</taxon>
        <taxon>Racocetra</taxon>
    </lineage>
</organism>
<comment type="caution">
    <text evidence="1">The sequence shown here is derived from an EMBL/GenBank/DDBJ whole genome shotgun (WGS) entry which is preliminary data.</text>
</comment>
<proteinExistence type="predicted"/>
<evidence type="ECO:0000313" key="2">
    <source>
        <dbReference type="Proteomes" id="UP000789920"/>
    </source>
</evidence>
<feature type="non-terminal residue" evidence="1">
    <location>
        <position position="1"/>
    </location>
</feature>
<accession>A0ACA9QBL9</accession>
<feature type="non-terminal residue" evidence="1">
    <location>
        <position position="79"/>
    </location>
</feature>
<sequence length="79" mass="8972">LENIYGLFGDELVDAERKLDTVDFEDFHKSLCAGVEGRENGPEFAHAFLSVFFKKNSFKVPTLKEISYIKLLEEDLSNG</sequence>
<reference evidence="1" key="1">
    <citation type="submission" date="2021-06" db="EMBL/GenBank/DDBJ databases">
        <authorList>
            <person name="Kallberg Y."/>
            <person name="Tangrot J."/>
            <person name="Rosling A."/>
        </authorList>
    </citation>
    <scope>NUCLEOTIDE SEQUENCE</scope>
    <source>
        <strain evidence="1">MA461A</strain>
    </source>
</reference>
<name>A0ACA9QBL9_9GLOM</name>
<gene>
    <name evidence="1" type="ORF">RPERSI_LOCUS13530</name>
</gene>